<feature type="transmembrane region" description="Helical" evidence="1">
    <location>
        <begin position="63"/>
        <end position="84"/>
    </location>
</feature>
<reference evidence="2 3" key="1">
    <citation type="journal article" date="2016" name="Nat. Commun.">
        <title>Thousands of microbial genomes shed light on interconnected biogeochemical processes in an aquifer system.</title>
        <authorList>
            <person name="Anantharaman K."/>
            <person name="Brown C.T."/>
            <person name="Hug L.A."/>
            <person name="Sharon I."/>
            <person name="Castelle C.J."/>
            <person name="Probst A.J."/>
            <person name="Thomas B.C."/>
            <person name="Singh A."/>
            <person name="Wilkins M.J."/>
            <person name="Karaoz U."/>
            <person name="Brodie E.L."/>
            <person name="Williams K.H."/>
            <person name="Hubbard S.S."/>
            <person name="Banfield J.F."/>
        </authorList>
    </citation>
    <scope>NUCLEOTIDE SEQUENCE [LARGE SCALE GENOMIC DNA]</scope>
</reference>
<dbReference type="Proteomes" id="UP000177913">
    <property type="component" value="Unassembled WGS sequence"/>
</dbReference>
<feature type="transmembrane region" description="Helical" evidence="1">
    <location>
        <begin position="105"/>
        <end position="127"/>
    </location>
</feature>
<dbReference type="EMBL" id="MFZO01000047">
    <property type="protein sequence ID" value="OGK23471.1"/>
    <property type="molecule type" value="Genomic_DNA"/>
</dbReference>
<feature type="transmembrane region" description="Helical" evidence="1">
    <location>
        <begin position="194"/>
        <end position="212"/>
    </location>
</feature>
<keyword evidence="1" id="KW-0812">Transmembrane</keyword>
<accession>A0A1F7GX21</accession>
<evidence type="ECO:0000256" key="1">
    <source>
        <dbReference type="SAM" id="Phobius"/>
    </source>
</evidence>
<keyword evidence="1" id="KW-0472">Membrane</keyword>
<keyword evidence="1" id="KW-1133">Transmembrane helix</keyword>
<comment type="caution">
    <text evidence="2">The sequence shown here is derived from an EMBL/GenBank/DDBJ whole genome shotgun (WGS) entry which is preliminary data.</text>
</comment>
<organism evidence="2 3">
    <name type="scientific">Candidatus Roizmanbacteria bacterium RIFCSPHIGHO2_02_FULL_38_11</name>
    <dbReference type="NCBI Taxonomy" id="1802039"/>
    <lineage>
        <taxon>Bacteria</taxon>
        <taxon>Candidatus Roizmaniibacteriota</taxon>
    </lineage>
</organism>
<evidence type="ECO:0000313" key="2">
    <source>
        <dbReference type="EMBL" id="OGK23471.1"/>
    </source>
</evidence>
<evidence type="ECO:0000313" key="3">
    <source>
        <dbReference type="Proteomes" id="UP000177913"/>
    </source>
</evidence>
<proteinExistence type="predicted"/>
<gene>
    <name evidence="2" type="ORF">A3C25_02280</name>
</gene>
<name>A0A1F7GX21_9BACT</name>
<feature type="transmembrane region" description="Helical" evidence="1">
    <location>
        <begin position="23"/>
        <end position="43"/>
    </location>
</feature>
<feature type="transmembrane region" description="Helical" evidence="1">
    <location>
        <begin position="133"/>
        <end position="154"/>
    </location>
</feature>
<dbReference type="AlphaFoldDB" id="A0A1F7GX21"/>
<protein>
    <submittedName>
        <fullName evidence="2">Uncharacterized protein</fullName>
    </submittedName>
</protein>
<sequence>MKTNNYFPLFILQAGLKKTFSKLHYWIITLAIAVNVVFLYYFILTQKTTWDSFLQSNTSFYSFMQIALSIVNALFIGASLSMLLNVIEEKKKTTKSSVLQTTGSLLFSAAATGCSVCSAFLLPTLGIAASLTALPFGGLEIKFMSLLVLLYAMYEYAKPISGLCPLPKESIVSTKKGRLELNISKSTLPQLKPLVVLLLFILLVYALPRLPIKWRLQTQKSLASANQSQDGQTETNSAQTADIFAKINPPEGYELNARYADIGPQMIQMGVIDLEKFKDAYKNSNQPLSEEQLDIITKGSDKKIKINPENSYFLLNFFWAFGLANQSKILTEGDMVKYGEGQIGNFASTGGWTLTKSGNATDYYSKKAIIPLTQDQEKLVNEVASNVYRPCCGNSTAFPDCNHGMALLGIFELMAAQGATQSEMYEAGKYINSYWFPANAFDTALYFKNKDGKEFEDIDPKVFLSNDVFSATGAQNVKKWLVDKGVQEKPPAQGGGCGV</sequence>